<gene>
    <name evidence="3" type="ORF">GSTENG00036137001</name>
</gene>
<dbReference type="AlphaFoldDB" id="Q4RD42"/>
<dbReference type="KEGG" id="tng:GSTEN00036137G001"/>
<dbReference type="EMBL" id="CAAE01017414">
    <property type="protein sequence ID" value="CAG13690.1"/>
    <property type="molecule type" value="Genomic_DNA"/>
</dbReference>
<feature type="non-terminal residue" evidence="3">
    <location>
        <position position="1"/>
    </location>
</feature>
<comment type="similarity">
    <text evidence="1">Belongs to the peptidase C78 family.</text>
</comment>
<dbReference type="GO" id="GO:0071567">
    <property type="term" value="F:deUFMylase activity"/>
    <property type="evidence" value="ECO:0007669"/>
    <property type="project" value="TreeGrafter"/>
</dbReference>
<reference evidence="3" key="1">
    <citation type="journal article" date="2004" name="Nature">
        <title>Genome duplication in the teleost fish Tetraodon nigroviridis reveals the early vertebrate proto-karyotype.</title>
        <authorList>
            <person name="Jaillon O."/>
            <person name="Aury J.-M."/>
            <person name="Brunet F."/>
            <person name="Petit J.-L."/>
            <person name="Stange-Thomann N."/>
            <person name="Mauceli E."/>
            <person name="Bouneau L."/>
            <person name="Fischer C."/>
            <person name="Ozouf-Costaz C."/>
            <person name="Bernot A."/>
            <person name="Nicaud S."/>
            <person name="Jaffe D."/>
            <person name="Fisher S."/>
            <person name="Lutfalla G."/>
            <person name="Dossat C."/>
            <person name="Segurens B."/>
            <person name="Dasilva C."/>
            <person name="Salanoubat M."/>
            <person name="Levy M."/>
            <person name="Boudet N."/>
            <person name="Castellano S."/>
            <person name="Anthouard V."/>
            <person name="Jubin C."/>
            <person name="Castelli V."/>
            <person name="Katinka M."/>
            <person name="Vacherie B."/>
            <person name="Biemont C."/>
            <person name="Skalli Z."/>
            <person name="Cattolico L."/>
            <person name="Poulain J."/>
            <person name="De Berardinis V."/>
            <person name="Cruaud C."/>
            <person name="Duprat S."/>
            <person name="Brottier P."/>
            <person name="Coutanceau J.-P."/>
            <person name="Gouzy J."/>
            <person name="Parra G."/>
            <person name="Lardier G."/>
            <person name="Chapple C."/>
            <person name="McKernan K.J."/>
            <person name="McEwan P."/>
            <person name="Bosak S."/>
            <person name="Kellis M."/>
            <person name="Volff J.-N."/>
            <person name="Guigo R."/>
            <person name="Zody M.C."/>
            <person name="Mesirov J."/>
            <person name="Lindblad-Toh K."/>
            <person name="Birren B."/>
            <person name="Nusbaum C."/>
            <person name="Kahn D."/>
            <person name="Robinson-Rechavi M."/>
            <person name="Laudet V."/>
            <person name="Schachter V."/>
            <person name="Quetier F."/>
            <person name="Saurin W."/>
            <person name="Scarpelli C."/>
            <person name="Wincker P."/>
            <person name="Lander E.S."/>
            <person name="Weissenbach J."/>
            <person name="Roest Crollius H."/>
        </authorList>
    </citation>
    <scope>NUCLEOTIDE SEQUENCE [LARGE SCALE GENOMIC DNA]</scope>
</reference>
<feature type="non-terminal residue" evidence="3">
    <location>
        <position position="113"/>
    </location>
</feature>
<evidence type="ECO:0000313" key="3">
    <source>
        <dbReference type="EMBL" id="CAG13690.1"/>
    </source>
</evidence>
<dbReference type="GO" id="GO:0005783">
    <property type="term" value="C:endoplasmic reticulum"/>
    <property type="evidence" value="ECO:0007669"/>
    <property type="project" value="TreeGrafter"/>
</dbReference>
<sequence>HFLSATLPMDCVIHATSNETVKGALERLLEALSDQVHEMEKVMFRHVKGTTLVVPEPLHFLLPEPKGLVTVVYPAGVPDSQLEIQRKELHQQFELPNDRPYFRRANAYHFPND</sequence>
<name>Q4RD42_TETNG</name>
<dbReference type="Pfam" id="PF20908">
    <property type="entry name" value="UfSP2_N"/>
    <property type="match status" value="1"/>
</dbReference>
<dbReference type="PANTHER" id="PTHR48153:SF2">
    <property type="entry name" value="UFM1-SPECIFIC PROTEASE 2"/>
    <property type="match status" value="1"/>
</dbReference>
<dbReference type="GO" id="GO:0005634">
    <property type="term" value="C:nucleus"/>
    <property type="evidence" value="ECO:0007669"/>
    <property type="project" value="TreeGrafter"/>
</dbReference>
<accession>Q4RD42</accession>
<evidence type="ECO:0000259" key="2">
    <source>
        <dbReference type="Pfam" id="PF20908"/>
    </source>
</evidence>
<proteinExistence type="inferred from homology"/>
<organism evidence="3">
    <name type="scientific">Tetraodon nigroviridis</name>
    <name type="common">Spotted green pufferfish</name>
    <name type="synonym">Chelonodon nigroviridis</name>
    <dbReference type="NCBI Taxonomy" id="99883"/>
    <lineage>
        <taxon>Eukaryota</taxon>
        <taxon>Metazoa</taxon>
        <taxon>Chordata</taxon>
        <taxon>Craniata</taxon>
        <taxon>Vertebrata</taxon>
        <taxon>Euteleostomi</taxon>
        <taxon>Actinopterygii</taxon>
        <taxon>Neopterygii</taxon>
        <taxon>Teleostei</taxon>
        <taxon>Neoteleostei</taxon>
        <taxon>Acanthomorphata</taxon>
        <taxon>Eupercaria</taxon>
        <taxon>Tetraodontiformes</taxon>
        <taxon>Tetradontoidea</taxon>
        <taxon>Tetraodontidae</taxon>
        <taxon>Tetraodon</taxon>
    </lineage>
</organism>
<dbReference type="InterPro" id="IPR049387">
    <property type="entry name" value="UFSP2-like_2nd"/>
</dbReference>
<protein>
    <submittedName>
        <fullName evidence="3">Chromosome undetermined SCAF17414, whole genome shotgun sequence</fullName>
    </submittedName>
</protein>
<dbReference type="GO" id="GO:0006508">
    <property type="term" value="P:proteolysis"/>
    <property type="evidence" value="ECO:0007669"/>
    <property type="project" value="TreeGrafter"/>
</dbReference>
<dbReference type="PANTHER" id="PTHR48153">
    <property type="entry name" value="UFM1-SPECIFIC PROTEASE 2"/>
    <property type="match status" value="1"/>
</dbReference>
<evidence type="ECO:0000256" key="1">
    <source>
        <dbReference type="ARBA" id="ARBA00008552"/>
    </source>
</evidence>
<reference evidence="3" key="2">
    <citation type="submission" date="2004-02" db="EMBL/GenBank/DDBJ databases">
        <authorList>
            <consortium name="Genoscope"/>
            <consortium name="Whitehead Institute Centre for Genome Research"/>
        </authorList>
    </citation>
    <scope>NUCLEOTIDE SEQUENCE</scope>
</reference>
<feature type="domain" description="UFSP2 second" evidence="2">
    <location>
        <begin position="1"/>
        <end position="113"/>
    </location>
</feature>
<dbReference type="OrthoDB" id="417506at2759"/>